<organism evidence="2 3">
    <name type="scientific">Entomoplasma ellychniae</name>
    <dbReference type="NCBI Taxonomy" id="2114"/>
    <lineage>
        <taxon>Bacteria</taxon>
        <taxon>Bacillati</taxon>
        <taxon>Mycoplasmatota</taxon>
        <taxon>Mollicutes</taxon>
        <taxon>Entomoplasmatales</taxon>
        <taxon>Entomoplasmataceae</taxon>
        <taxon>Entomoplasma</taxon>
    </lineage>
</organism>
<sequence>MKKLLSIVAAIGLSSTTATSVVACGGGETFEVVFIPSKAGTEVINTVKPLEQQLQNKLSQKAEARGGSFKKKVKVSVSNNYEAGASVLTAGKADISFLPIGTYNSFKGNKRADGTYDKLGILAQASRQGMKTEVETNLDSKAEYDEKDSLLVATKYNESFSKIDEITNKTSLDKIYKSDEQVIYYRSYIYINNEYLKSMEEKVGKIEEWNNNNYVKNVKTLINERKKGFTFGKSKTSNASSIYPLMWLKNTIGYEDAELEELYSNSKKQTDYNNAAQGVAEGTYDFAVGFSDIRADLKDDDSTTTINSAKDAIQKTKVIGVGDQIINDGIIYSRKENNSAELLNDVREAFKELISKEENKEIFKIYSHTDYSIPKDIASSNEWEAQNDKDIASVSEKSDAMLKQIQNWN</sequence>
<dbReference type="InterPro" id="IPR054816">
    <property type="entry name" value="Lipoprotein_mollicutes-type_CS"/>
</dbReference>
<reference evidence="2 3" key="1">
    <citation type="submission" date="2017-11" db="EMBL/GenBank/DDBJ databases">
        <title>Genome sequence of Entomoplasma ellychniae ELCN-1 (ATCC 43707).</title>
        <authorList>
            <person name="Lo W.-S."/>
            <person name="Gasparich G.E."/>
            <person name="Kuo C.-H."/>
        </authorList>
    </citation>
    <scope>NUCLEOTIDE SEQUENCE [LARGE SCALE GENOMIC DNA]</scope>
    <source>
        <strain evidence="2 3">ELCN-1</strain>
    </source>
</reference>
<evidence type="ECO:0000313" key="3">
    <source>
        <dbReference type="Proteomes" id="UP000239010"/>
    </source>
</evidence>
<keyword evidence="3" id="KW-1185">Reference proteome</keyword>
<dbReference type="EMBL" id="PHND01000001">
    <property type="protein sequence ID" value="PPE04572.1"/>
    <property type="molecule type" value="Genomic_DNA"/>
</dbReference>
<feature type="signal peptide" evidence="1">
    <location>
        <begin position="1"/>
        <end position="20"/>
    </location>
</feature>
<dbReference type="Proteomes" id="UP000239010">
    <property type="component" value="Unassembled WGS sequence"/>
</dbReference>
<dbReference type="SUPFAM" id="SSF53850">
    <property type="entry name" value="Periplasmic binding protein-like II"/>
    <property type="match status" value="1"/>
</dbReference>
<dbReference type="AlphaFoldDB" id="A0A8E2QVR0"/>
<comment type="caution">
    <text evidence="2">The sequence shown here is derived from an EMBL/GenBank/DDBJ whole genome shotgun (WGS) entry which is preliminary data.</text>
</comment>
<evidence type="ECO:0000256" key="1">
    <source>
        <dbReference type="SAM" id="SignalP"/>
    </source>
</evidence>
<proteinExistence type="predicted"/>
<protein>
    <submittedName>
        <fullName evidence="2">Phosphonate transport system substrate-binding protein</fullName>
    </submittedName>
</protein>
<accession>A0A8E2QVR0</accession>
<keyword evidence="1" id="KW-0732">Signal</keyword>
<dbReference type="PROSITE" id="PS51257">
    <property type="entry name" value="PROKAR_LIPOPROTEIN"/>
    <property type="match status" value="1"/>
</dbReference>
<evidence type="ECO:0000313" key="2">
    <source>
        <dbReference type="EMBL" id="PPE04572.1"/>
    </source>
</evidence>
<dbReference type="Pfam" id="PF12974">
    <property type="entry name" value="Phosphonate-bd"/>
    <property type="match status" value="1"/>
</dbReference>
<name>A0A8E2QVR0_9MOLU</name>
<feature type="chain" id="PRO_5034368201" evidence="1">
    <location>
        <begin position="21"/>
        <end position="409"/>
    </location>
</feature>
<dbReference type="Gene3D" id="3.40.190.10">
    <property type="entry name" value="Periplasmic binding protein-like II"/>
    <property type="match status" value="1"/>
</dbReference>
<dbReference type="NCBIfam" id="NF038029">
    <property type="entry name" value="LP_plasma"/>
    <property type="match status" value="1"/>
</dbReference>
<gene>
    <name evidence="2" type="primary">phnD</name>
    <name evidence="2" type="ORF">EELLY_v1c02520</name>
</gene>
<dbReference type="RefSeq" id="WP_104205718.1">
    <property type="nucleotide sequence ID" value="NZ_PHND01000001.1"/>
</dbReference>